<dbReference type="Proteomes" id="UP001157418">
    <property type="component" value="Unassembled WGS sequence"/>
</dbReference>
<dbReference type="PANTHER" id="PTHR47481">
    <property type="match status" value="1"/>
</dbReference>
<evidence type="ECO:0000256" key="1">
    <source>
        <dbReference type="SAM" id="MobiDB-lite"/>
    </source>
</evidence>
<comment type="caution">
    <text evidence="2">The sequence shown here is derived from an EMBL/GenBank/DDBJ whole genome shotgun (WGS) entry which is preliminary data.</text>
</comment>
<evidence type="ECO:0000313" key="2">
    <source>
        <dbReference type="EMBL" id="CAH1450570.1"/>
    </source>
</evidence>
<dbReference type="PANTHER" id="PTHR47481:SF41">
    <property type="entry name" value="COPIA-LIKE POLYPROTEIN_RETROTRANSPOSON"/>
    <property type="match status" value="1"/>
</dbReference>
<sequence length="237" mass="26651">MTQGELSIAQYCQKLKAINDLLSNIENPIPEKSFIAHLLNGLSPQFENISMLLRHRDPFPTYNLVRSKLLVEESRLKSNRPTPPSHLDHSSAPSVLYAANSSRAPSSSNRSGRRPNQNRRGGGNSDSRRPNTSGSGHMQHPQPVPWNPFTLPWQTFPWGYPPSWPDYRPNSAAQQRRPNSPAQSIQHGILGAPPSATAAAYHTTTTPTLRPPWQWFPFNISRSAYRPRLSLQLLECY</sequence>
<organism evidence="2 3">
    <name type="scientific">Lactuca virosa</name>
    <dbReference type="NCBI Taxonomy" id="75947"/>
    <lineage>
        <taxon>Eukaryota</taxon>
        <taxon>Viridiplantae</taxon>
        <taxon>Streptophyta</taxon>
        <taxon>Embryophyta</taxon>
        <taxon>Tracheophyta</taxon>
        <taxon>Spermatophyta</taxon>
        <taxon>Magnoliopsida</taxon>
        <taxon>eudicotyledons</taxon>
        <taxon>Gunneridae</taxon>
        <taxon>Pentapetalae</taxon>
        <taxon>asterids</taxon>
        <taxon>campanulids</taxon>
        <taxon>Asterales</taxon>
        <taxon>Asteraceae</taxon>
        <taxon>Cichorioideae</taxon>
        <taxon>Cichorieae</taxon>
        <taxon>Lactucinae</taxon>
        <taxon>Lactuca</taxon>
    </lineage>
</organism>
<feature type="region of interest" description="Disordered" evidence="1">
    <location>
        <begin position="167"/>
        <end position="190"/>
    </location>
</feature>
<name>A0AAU9PLW7_9ASTR</name>
<accession>A0AAU9PLW7</accession>
<evidence type="ECO:0000313" key="3">
    <source>
        <dbReference type="Proteomes" id="UP001157418"/>
    </source>
</evidence>
<gene>
    <name evidence="2" type="ORF">LVIROSA_LOCUS35993</name>
</gene>
<keyword evidence="3" id="KW-1185">Reference proteome</keyword>
<evidence type="ECO:0008006" key="4">
    <source>
        <dbReference type="Google" id="ProtNLM"/>
    </source>
</evidence>
<protein>
    <recommendedName>
        <fullName evidence="4">Retrotransposon gag domain-containing protein</fullName>
    </recommendedName>
</protein>
<feature type="compositionally biased region" description="Polar residues" evidence="1">
    <location>
        <begin position="171"/>
        <end position="186"/>
    </location>
</feature>
<reference evidence="2 3" key="1">
    <citation type="submission" date="2022-01" db="EMBL/GenBank/DDBJ databases">
        <authorList>
            <person name="Xiong W."/>
            <person name="Schranz E."/>
        </authorList>
    </citation>
    <scope>NUCLEOTIDE SEQUENCE [LARGE SCALE GENOMIC DNA]</scope>
</reference>
<dbReference type="Pfam" id="PF14223">
    <property type="entry name" value="Retrotran_gag_2"/>
    <property type="match status" value="1"/>
</dbReference>
<feature type="compositionally biased region" description="Low complexity" evidence="1">
    <location>
        <begin position="98"/>
        <end position="110"/>
    </location>
</feature>
<dbReference type="AlphaFoldDB" id="A0AAU9PLW7"/>
<proteinExistence type="predicted"/>
<dbReference type="EMBL" id="CAKMRJ010005634">
    <property type="protein sequence ID" value="CAH1450570.1"/>
    <property type="molecule type" value="Genomic_DNA"/>
</dbReference>
<feature type="region of interest" description="Disordered" evidence="1">
    <location>
        <begin position="98"/>
        <end position="146"/>
    </location>
</feature>